<evidence type="ECO:0000313" key="3">
    <source>
        <dbReference type="Proteomes" id="UP000001025"/>
    </source>
</evidence>
<proteinExistence type="predicted"/>
<keyword evidence="3" id="KW-1185">Reference proteome</keyword>
<dbReference type="InParanoid" id="Q7UPB4"/>
<dbReference type="AlphaFoldDB" id="Q7UPB4"/>
<organism evidence="2 3">
    <name type="scientific">Rhodopirellula baltica (strain DSM 10527 / NCIMB 13988 / SH1)</name>
    <dbReference type="NCBI Taxonomy" id="243090"/>
    <lineage>
        <taxon>Bacteria</taxon>
        <taxon>Pseudomonadati</taxon>
        <taxon>Planctomycetota</taxon>
        <taxon>Planctomycetia</taxon>
        <taxon>Pirellulales</taxon>
        <taxon>Pirellulaceae</taxon>
        <taxon>Rhodopirellula</taxon>
    </lineage>
</organism>
<accession>Q7UPB4</accession>
<gene>
    <name evidence="2" type="ordered locus">RB7049</name>
</gene>
<dbReference type="STRING" id="243090.RB7049"/>
<reference evidence="2 3" key="1">
    <citation type="journal article" date="2003" name="Proc. Natl. Acad. Sci. U.S.A.">
        <title>Complete genome sequence of the marine planctomycete Pirellula sp. strain 1.</title>
        <authorList>
            <person name="Gloeckner F.O."/>
            <person name="Kube M."/>
            <person name="Bauer M."/>
            <person name="Teeling H."/>
            <person name="Lombardot T."/>
            <person name="Ludwig W."/>
            <person name="Gade D."/>
            <person name="Beck A."/>
            <person name="Borzym K."/>
            <person name="Heitmann K."/>
            <person name="Rabus R."/>
            <person name="Schlesner H."/>
            <person name="Amann R."/>
            <person name="Reinhardt R."/>
        </authorList>
    </citation>
    <scope>NUCLEOTIDE SEQUENCE [LARGE SCALE GENOMIC DNA]</scope>
    <source>
        <strain evidence="3">DSM 10527 / NCIMB 13988 / SH1</strain>
    </source>
</reference>
<sequence>MWCCCLPCNRNPSFVHRCLASRRTKTDHDRDWACLLRHPLHHHAHVSLRRDSDPGGEPAPKLLRAC</sequence>
<dbReference type="Proteomes" id="UP000001025">
    <property type="component" value="Chromosome"/>
</dbReference>
<protein>
    <submittedName>
        <fullName evidence="2">Uncharacterized protein</fullName>
    </submittedName>
</protein>
<dbReference type="EMBL" id="BX294145">
    <property type="protein sequence ID" value="CAD75148.1"/>
    <property type="molecule type" value="Genomic_DNA"/>
</dbReference>
<evidence type="ECO:0000313" key="2">
    <source>
        <dbReference type="EMBL" id="CAD75148.1"/>
    </source>
</evidence>
<dbReference type="EnsemblBacteria" id="CAD75148">
    <property type="protein sequence ID" value="CAD75148"/>
    <property type="gene ID" value="RB7049"/>
</dbReference>
<dbReference type="HOGENOM" id="CLU_2828341_0_0_0"/>
<feature type="region of interest" description="Disordered" evidence="1">
    <location>
        <begin position="47"/>
        <end position="66"/>
    </location>
</feature>
<name>Q7UPB4_RHOBA</name>
<evidence type="ECO:0000256" key="1">
    <source>
        <dbReference type="SAM" id="MobiDB-lite"/>
    </source>
</evidence>
<dbReference type="KEGG" id="rba:RB7049"/>